<organism evidence="2 3">
    <name type="scientific">Syntrophobotulus glycolicus (strain DSM 8271 / FlGlyR)</name>
    <dbReference type="NCBI Taxonomy" id="645991"/>
    <lineage>
        <taxon>Bacteria</taxon>
        <taxon>Bacillati</taxon>
        <taxon>Bacillota</taxon>
        <taxon>Clostridia</taxon>
        <taxon>Eubacteriales</taxon>
        <taxon>Desulfitobacteriaceae</taxon>
        <taxon>Syntrophobotulus</taxon>
    </lineage>
</organism>
<reference evidence="3" key="2">
    <citation type="submission" date="2011-02" db="EMBL/GenBank/DDBJ databases">
        <title>The complete genome of Syntrophobotulus glycolicus DSM 8271.</title>
        <authorList>
            <person name="Lucas S."/>
            <person name="Copeland A."/>
            <person name="Lapidus A."/>
            <person name="Bruce D."/>
            <person name="Goodwin L."/>
            <person name="Pitluck S."/>
            <person name="Kyrpides N."/>
            <person name="Mavromatis K."/>
            <person name="Pagani I."/>
            <person name="Ivanova N."/>
            <person name="Mikhailova N."/>
            <person name="Chertkov O."/>
            <person name="Held B."/>
            <person name="Detter J.C."/>
            <person name="Tapia R."/>
            <person name="Han C."/>
            <person name="Land M."/>
            <person name="Hauser L."/>
            <person name="Markowitz V."/>
            <person name="Cheng J.-F."/>
            <person name="Hugenholtz P."/>
            <person name="Woyke T."/>
            <person name="Wu D."/>
            <person name="Spring S."/>
            <person name="Schroeder M."/>
            <person name="Brambilla E."/>
            <person name="Klenk H.-P."/>
            <person name="Eisen J.A."/>
        </authorList>
    </citation>
    <scope>NUCLEOTIDE SEQUENCE [LARGE SCALE GENOMIC DNA]</scope>
    <source>
        <strain evidence="3">DSM 8271 / FlGlyR</strain>
    </source>
</reference>
<feature type="region of interest" description="Disordered" evidence="1">
    <location>
        <begin position="92"/>
        <end position="155"/>
    </location>
</feature>
<dbReference type="RefSeq" id="WP_013625119.1">
    <property type="nucleotide sequence ID" value="NC_015172.1"/>
</dbReference>
<gene>
    <name evidence="2" type="ordered locus">Sgly_1955</name>
</gene>
<keyword evidence="3" id="KW-1185">Reference proteome</keyword>
<dbReference type="KEGG" id="sgy:Sgly_1955"/>
<evidence type="ECO:0000256" key="1">
    <source>
        <dbReference type="SAM" id="MobiDB-lite"/>
    </source>
</evidence>
<evidence type="ECO:0000313" key="3">
    <source>
        <dbReference type="Proteomes" id="UP000007488"/>
    </source>
</evidence>
<feature type="compositionally biased region" description="Basic and acidic residues" evidence="1">
    <location>
        <begin position="94"/>
        <end position="111"/>
    </location>
</feature>
<sequence>MKFRRNKVKREHGILEKALEWLEELSKLPEVTDIIPGVIDVTHSSESGPVYKYETATGCKILLKSGGSVQEAFIVTKNPKAIKKWIETRGSNPRKSELIHDKKLMKEKSELDDQEDLKKKHLQKKKSQPGQIKNSGKGSPQNTVQRNQEDEQDILVKRDQLRTGIKDSYQLVEINPRLRDSYVESLASMADLDGPKLEETLNSSELQALDQLKIKLESGGKPEKKKKR</sequence>
<dbReference type="Pfam" id="PF09876">
    <property type="entry name" value="DUF2103"/>
    <property type="match status" value="1"/>
</dbReference>
<dbReference type="HOGENOM" id="CLU_110170_0_0_9"/>
<evidence type="ECO:0000313" key="2">
    <source>
        <dbReference type="EMBL" id="ADY56251.1"/>
    </source>
</evidence>
<dbReference type="EMBL" id="CP002547">
    <property type="protein sequence ID" value="ADY56251.1"/>
    <property type="molecule type" value="Genomic_DNA"/>
</dbReference>
<dbReference type="eggNOG" id="COG4031">
    <property type="taxonomic scope" value="Bacteria"/>
</dbReference>
<dbReference type="InterPro" id="IPR018664">
    <property type="entry name" value="DUF2103_metal-binding"/>
</dbReference>
<proteinExistence type="predicted"/>
<reference evidence="2 3" key="1">
    <citation type="journal article" date="2011" name="Stand. Genomic Sci.">
        <title>Complete genome sequence of Syntrophobotulus glycolicus type strain (FlGlyR).</title>
        <authorList>
            <person name="Han C."/>
            <person name="Mwirichia R."/>
            <person name="Chertkov O."/>
            <person name="Held B."/>
            <person name="Lapidus A."/>
            <person name="Nolan M."/>
            <person name="Lucas S."/>
            <person name="Hammon N."/>
            <person name="Deshpande S."/>
            <person name="Cheng J.F."/>
            <person name="Tapia R."/>
            <person name="Goodwin L."/>
            <person name="Pitluck S."/>
            <person name="Huntemann M."/>
            <person name="Liolios K."/>
            <person name="Ivanova N."/>
            <person name="Pagani I."/>
            <person name="Mavromatis K."/>
            <person name="Ovchinikova G."/>
            <person name="Pati A."/>
            <person name="Chen A."/>
            <person name="Palaniappan K."/>
            <person name="Land M."/>
            <person name="Hauser L."/>
            <person name="Brambilla E.M."/>
            <person name="Rohde M."/>
            <person name="Spring S."/>
            <person name="Sikorski J."/>
            <person name="Goker M."/>
            <person name="Woyke T."/>
            <person name="Bristow J."/>
            <person name="Eisen J.A."/>
            <person name="Markowitz V."/>
            <person name="Hugenholtz P."/>
            <person name="Kyrpides N.C."/>
            <person name="Klenk H.P."/>
            <person name="Detter J.C."/>
        </authorList>
    </citation>
    <scope>NUCLEOTIDE SEQUENCE [LARGE SCALE GENOMIC DNA]</scope>
    <source>
        <strain evidence="3">DSM 8271 / FlGlyR</strain>
    </source>
</reference>
<dbReference type="AlphaFoldDB" id="F0T0W2"/>
<dbReference type="OrthoDB" id="2112297at2"/>
<accession>F0T0W2</accession>
<protein>
    <submittedName>
        <fullName evidence="2">Uncharacterized protein</fullName>
    </submittedName>
</protein>
<dbReference type="STRING" id="645991.Sgly_1955"/>
<feature type="compositionally biased region" description="Polar residues" evidence="1">
    <location>
        <begin position="129"/>
        <end position="146"/>
    </location>
</feature>
<name>F0T0W2_SYNGF</name>
<dbReference type="Proteomes" id="UP000007488">
    <property type="component" value="Chromosome"/>
</dbReference>